<dbReference type="Pfam" id="PF13041">
    <property type="entry name" value="PPR_2"/>
    <property type="match status" value="4"/>
</dbReference>
<reference evidence="3" key="1">
    <citation type="submission" date="2020-05" db="EMBL/GenBank/DDBJ databases">
        <title>WGS assembly of Corymbia citriodora subspecies variegata.</title>
        <authorList>
            <person name="Barry K."/>
            <person name="Hundley H."/>
            <person name="Shu S."/>
            <person name="Jenkins J."/>
            <person name="Grimwood J."/>
            <person name="Baten A."/>
        </authorList>
    </citation>
    <scope>NUCLEOTIDE SEQUENCE</scope>
    <source>
        <strain evidence="3">CV2-018</strain>
    </source>
</reference>
<feature type="repeat" description="PPR" evidence="2">
    <location>
        <begin position="516"/>
        <end position="550"/>
    </location>
</feature>
<dbReference type="InterPro" id="IPR046960">
    <property type="entry name" value="PPR_At4g14850-like_plant"/>
</dbReference>
<evidence type="ECO:0000313" key="4">
    <source>
        <dbReference type="Proteomes" id="UP000806378"/>
    </source>
</evidence>
<evidence type="ECO:0000256" key="2">
    <source>
        <dbReference type="PROSITE-ProRule" id="PRU00708"/>
    </source>
</evidence>
<dbReference type="Gramene" id="rna-gnl|WGS:JABURB|Cocit.L2069.1">
    <property type="protein sequence ID" value="cds-KAF7848352.1"/>
    <property type="gene ID" value="gene-BT93_L2069"/>
</dbReference>
<dbReference type="InterPro" id="IPR046848">
    <property type="entry name" value="E_motif"/>
</dbReference>
<evidence type="ECO:0008006" key="5">
    <source>
        <dbReference type="Google" id="ProtNLM"/>
    </source>
</evidence>
<dbReference type="GO" id="GO:0005739">
    <property type="term" value="C:mitochondrion"/>
    <property type="evidence" value="ECO:0007669"/>
    <property type="project" value="TreeGrafter"/>
</dbReference>
<dbReference type="Pfam" id="PF20431">
    <property type="entry name" value="E_motif"/>
    <property type="match status" value="1"/>
</dbReference>
<dbReference type="PROSITE" id="PS51375">
    <property type="entry name" value="PPR"/>
    <property type="match status" value="6"/>
</dbReference>
<keyword evidence="4" id="KW-1185">Reference proteome</keyword>
<sequence length="964" mass="107225">MKSLLLRNIRDKVSSSSAVSLKHSLAVVDPPSVIIDGEPDPAVAPVDPLIVLFDDYTKSRQCTTSNTKILHAQLLKKRLLQSQVGIADSLMDCYCKCDATGYALKLFDTAPQWSVVSWNVLISGFNKKSLFLESWKHFCRMHKSGFEADEITYGSVISACTALQAPQNGMQVYSLALRKGFRANGYVRAGMIDLLAKNHRFDDALRLFHDVSCENVVCWNAIIAGAVRNGENQIALDLFRQLCGHGTFLPNCFTFPCVLTACAVLEDLETGKMVHGWIIKCGNYDVYVSTSLSDLYAKCKDMEGAMKIFARMRFRNVVSWTAMISGFVQLDDYISAVLLFKEMRSLGEEINTFTITSLLSACGRPGLTKTAAQFHALIIKCGFDLDPVVGASLFNMYCKVGAVDSSELIFEEMERMRNPNSHAVLISLHAQANDPERAVELFVRMLQEGVRPDKYCTSSLLSVVNALNLGRQVHSYVIKSGLVFDVSVASSLFTMYSKCDSLGESYEIFGQISEKDNVSWTSMIAGFAKNNCPDEAVRLFRNMLLEGNRPDQSTFIEILTAICSLNSVHKGKEVHAKVIRLGYGEEITVGGALVMMYSRCGYLKLARRLLDLLPLWDDVACSSMIAGYAQNGFIEEALLMFHKMLKANSAVDSFSISSVVQAVTLTNRSDIGTQLQSYAMKVGLDSNAAVGSSLVAMYSKFGGINDCIKAFDQIDVPDLIGWTAMIMSYARHGIGEEALRLFEIMKRKKIRPDSVTFVGVLSACSHNGLVEEGYFHFDSMVKDYGMEPNYRHYACMVDLLGRSGRLKEAESFISNMPIEPDALVWETLLAACKLHGDIELGKLAAKKITECEPSDAGAYVSLSNIYADMGQWEEVMNIRSSMKGDVKLTGMITLDVLLLYKIKFGPWANSVRIDQMIVKWTKSTGYRLQSIQRRNHICKSRKVDLLTMCLWMIQSIQPFIYQPT</sequence>
<dbReference type="Proteomes" id="UP000806378">
    <property type="component" value="Unassembled WGS sequence"/>
</dbReference>
<proteinExistence type="predicted"/>
<feature type="repeat" description="PPR" evidence="2">
    <location>
        <begin position="617"/>
        <end position="651"/>
    </location>
</feature>
<dbReference type="InterPro" id="IPR011990">
    <property type="entry name" value="TPR-like_helical_dom_sf"/>
</dbReference>
<dbReference type="NCBIfam" id="TIGR00756">
    <property type="entry name" value="PPR"/>
    <property type="match status" value="6"/>
</dbReference>
<accession>A0A8T0CNI9</accession>
<dbReference type="EMBL" id="MU090165">
    <property type="protein sequence ID" value="KAF7848352.1"/>
    <property type="molecule type" value="Genomic_DNA"/>
</dbReference>
<dbReference type="InterPro" id="IPR002885">
    <property type="entry name" value="PPR_rpt"/>
</dbReference>
<organism evidence="3 4">
    <name type="scientific">Corymbia citriodora subsp. variegata</name>
    <dbReference type="NCBI Taxonomy" id="360336"/>
    <lineage>
        <taxon>Eukaryota</taxon>
        <taxon>Viridiplantae</taxon>
        <taxon>Streptophyta</taxon>
        <taxon>Embryophyta</taxon>
        <taxon>Tracheophyta</taxon>
        <taxon>Spermatophyta</taxon>
        <taxon>Magnoliopsida</taxon>
        <taxon>eudicotyledons</taxon>
        <taxon>Gunneridae</taxon>
        <taxon>Pentapetalae</taxon>
        <taxon>rosids</taxon>
        <taxon>malvids</taxon>
        <taxon>Myrtales</taxon>
        <taxon>Myrtaceae</taxon>
        <taxon>Myrtoideae</taxon>
        <taxon>Eucalypteae</taxon>
        <taxon>Corymbia</taxon>
    </lineage>
</organism>
<dbReference type="FunFam" id="1.25.40.10:FF:000090">
    <property type="entry name" value="Pentatricopeptide repeat-containing protein, chloroplastic"/>
    <property type="match status" value="1"/>
</dbReference>
<dbReference type="PANTHER" id="PTHR24015:SF878">
    <property type="entry name" value="OS09G0413300 PROTEIN"/>
    <property type="match status" value="1"/>
</dbReference>
<dbReference type="PANTHER" id="PTHR24015">
    <property type="entry name" value="OS07G0578800 PROTEIN-RELATED"/>
    <property type="match status" value="1"/>
</dbReference>
<feature type="repeat" description="PPR" evidence="2">
    <location>
        <begin position="418"/>
        <end position="452"/>
    </location>
</feature>
<feature type="repeat" description="PPR" evidence="2">
    <location>
        <begin position="718"/>
        <end position="752"/>
    </location>
</feature>
<dbReference type="SUPFAM" id="SSF48452">
    <property type="entry name" value="TPR-like"/>
    <property type="match status" value="1"/>
</dbReference>
<keyword evidence="1" id="KW-0677">Repeat</keyword>
<feature type="repeat" description="PPR" evidence="2">
    <location>
        <begin position="316"/>
        <end position="350"/>
    </location>
</feature>
<dbReference type="GO" id="GO:0003729">
    <property type="term" value="F:mRNA binding"/>
    <property type="evidence" value="ECO:0007669"/>
    <property type="project" value="UniProtKB-ARBA"/>
</dbReference>
<gene>
    <name evidence="3" type="ORF">BT93_L2069</name>
</gene>
<comment type="caution">
    <text evidence="3">The sequence shown here is derived from an EMBL/GenBank/DDBJ whole genome shotgun (WGS) entry which is preliminary data.</text>
</comment>
<name>A0A8T0CNI9_CORYI</name>
<dbReference type="AlphaFoldDB" id="A0A8T0CNI9"/>
<dbReference type="FunFam" id="1.25.40.10:FF:000344">
    <property type="entry name" value="Pentatricopeptide repeat-containing protein"/>
    <property type="match status" value="1"/>
</dbReference>
<dbReference type="OrthoDB" id="1915063at2759"/>
<dbReference type="Gene3D" id="1.25.40.10">
    <property type="entry name" value="Tetratricopeptide repeat domain"/>
    <property type="match status" value="6"/>
</dbReference>
<evidence type="ECO:0000256" key="1">
    <source>
        <dbReference type="ARBA" id="ARBA00022737"/>
    </source>
</evidence>
<protein>
    <recommendedName>
        <fullName evidence="5">Pentatricopeptide repeat-containing protein</fullName>
    </recommendedName>
</protein>
<dbReference type="GO" id="GO:0009451">
    <property type="term" value="P:RNA modification"/>
    <property type="evidence" value="ECO:0007669"/>
    <property type="project" value="InterPro"/>
</dbReference>
<evidence type="ECO:0000313" key="3">
    <source>
        <dbReference type="EMBL" id="KAF7848352.1"/>
    </source>
</evidence>
<dbReference type="FunFam" id="1.25.40.10:FF:000073">
    <property type="entry name" value="Pentatricopeptide repeat-containing protein chloroplastic"/>
    <property type="match status" value="1"/>
</dbReference>
<dbReference type="Pfam" id="PF01535">
    <property type="entry name" value="PPR"/>
    <property type="match status" value="6"/>
</dbReference>
<feature type="repeat" description="PPR" evidence="2">
    <location>
        <begin position="114"/>
        <end position="148"/>
    </location>
</feature>